<evidence type="ECO:0000256" key="1">
    <source>
        <dbReference type="SAM" id="Phobius"/>
    </source>
</evidence>
<keyword evidence="1" id="KW-0472">Membrane</keyword>
<dbReference type="AlphaFoldDB" id="A0A1G1YLM1"/>
<sequence>MSTVQVNVASDRNGWFLLNTATGGFEDLFSTIRYRVVCRKQESPVLPITVSKLSKIPLLKHQLGVVPDSLEAGPKVVKVTIPTPTAITAEIIKRTATLLTVLVPFLTLVMGGISFLQLIF</sequence>
<gene>
    <name evidence="2" type="ORF">A3A02_02660</name>
</gene>
<reference evidence="2 3" key="1">
    <citation type="journal article" date="2016" name="Nat. Commun.">
        <title>Thousands of microbial genomes shed light on interconnected biogeochemical processes in an aquifer system.</title>
        <authorList>
            <person name="Anantharaman K."/>
            <person name="Brown C.T."/>
            <person name="Hug L.A."/>
            <person name="Sharon I."/>
            <person name="Castelle C.J."/>
            <person name="Probst A.J."/>
            <person name="Thomas B.C."/>
            <person name="Singh A."/>
            <person name="Wilkins M.J."/>
            <person name="Karaoz U."/>
            <person name="Brodie E.L."/>
            <person name="Williams K.H."/>
            <person name="Hubbard S.S."/>
            <person name="Banfield J.F."/>
        </authorList>
    </citation>
    <scope>NUCLEOTIDE SEQUENCE [LARGE SCALE GENOMIC DNA]</scope>
</reference>
<accession>A0A1G1YLM1</accession>
<protein>
    <submittedName>
        <fullName evidence="2">Uncharacterized protein</fullName>
    </submittedName>
</protein>
<evidence type="ECO:0000313" key="3">
    <source>
        <dbReference type="Proteomes" id="UP000177376"/>
    </source>
</evidence>
<organism evidence="2 3">
    <name type="scientific">Candidatus Buchananbacteria bacterium RIFCSPLOWO2_01_FULL_39_33</name>
    <dbReference type="NCBI Taxonomy" id="1797543"/>
    <lineage>
        <taxon>Bacteria</taxon>
        <taxon>Candidatus Buchananiibacteriota</taxon>
    </lineage>
</organism>
<dbReference type="EMBL" id="MHIM01000012">
    <property type="protein sequence ID" value="OGY52716.1"/>
    <property type="molecule type" value="Genomic_DNA"/>
</dbReference>
<dbReference type="Proteomes" id="UP000177376">
    <property type="component" value="Unassembled WGS sequence"/>
</dbReference>
<evidence type="ECO:0000313" key="2">
    <source>
        <dbReference type="EMBL" id="OGY52716.1"/>
    </source>
</evidence>
<name>A0A1G1YLM1_9BACT</name>
<feature type="transmembrane region" description="Helical" evidence="1">
    <location>
        <begin position="98"/>
        <end position="119"/>
    </location>
</feature>
<keyword evidence="1" id="KW-0812">Transmembrane</keyword>
<comment type="caution">
    <text evidence="2">The sequence shown here is derived from an EMBL/GenBank/DDBJ whole genome shotgun (WGS) entry which is preliminary data.</text>
</comment>
<keyword evidence="1" id="KW-1133">Transmembrane helix</keyword>
<proteinExistence type="predicted"/>